<dbReference type="InterPro" id="IPR011608">
    <property type="entry name" value="PRD"/>
</dbReference>
<evidence type="ECO:0000256" key="1">
    <source>
        <dbReference type="ARBA" id="ARBA00022737"/>
    </source>
</evidence>
<sequence>MHKDHITEMLNYLQKNPGWHTSNELAMVVGVSKRSIKRYAKNLLESENIYVSNQGYCINQKKNTCESKENNYYSYDSIQRLLINKLTQKDKLNIYDLSEDLYLSETTILKLLKKIQKYVKLFNLELFQSSNNWSLRGNEIDKRRLISDNLYKEYNQTFISTKIIEESFPDINVKEINNSIKKLACEENIYLNEFDFNNILLHVSIATHRIKNGYKSYESNKRRFEFSQKNTMFGSSLINLVEKIENIKFSIEERESLLIIIQLSITRKRDELKGTVSEETELLVDDLIKYVNTMLNIDLRLLNFREQFAIHIQRLLERSSYGYVERNPMVSKIRESSPIIYECAVLISNRLRILKNIDVKDDEIAYIAMHIGNAVSEYISDLHKLYVVILIPDYQSDIDNFISRLERLFNKDIVIGDIIYSPLQLKNSEYLRKIDFVIQVNFEYPLKEFMYTNISQFLTQLDCEKISNLINNLKHKRKKHNFTDNLKIFFPIKNFKIVDEKITKDKLFSIVCSELERDGTVDRSFLK</sequence>
<protein>
    <recommendedName>
        <fullName evidence="5">PRD domain-containing protein</fullName>
    </recommendedName>
</protein>
<feature type="domain" description="PRD" evidence="5">
    <location>
        <begin position="167"/>
        <end position="271"/>
    </location>
</feature>
<dbReference type="OrthoDB" id="3710983at2"/>
<dbReference type="InterPro" id="IPR007737">
    <property type="entry name" value="Mga_HTH"/>
</dbReference>
<dbReference type="EMBL" id="QOCR01000001">
    <property type="protein sequence ID" value="RHW52332.1"/>
    <property type="molecule type" value="Genomic_DNA"/>
</dbReference>
<dbReference type="PANTHER" id="PTHR30185">
    <property type="entry name" value="CRYPTIC BETA-GLUCOSIDE BGL OPERON ANTITERMINATOR"/>
    <property type="match status" value="1"/>
</dbReference>
<keyword evidence="2" id="KW-0805">Transcription regulation</keyword>
<evidence type="ECO:0000256" key="3">
    <source>
        <dbReference type="ARBA" id="ARBA00023159"/>
    </source>
</evidence>
<evidence type="ECO:0000256" key="4">
    <source>
        <dbReference type="ARBA" id="ARBA00023163"/>
    </source>
</evidence>
<dbReference type="Pfam" id="PF05043">
    <property type="entry name" value="Mga"/>
    <property type="match status" value="1"/>
</dbReference>
<reference evidence="6 7" key="1">
    <citation type="submission" date="2018-07" db="EMBL/GenBank/DDBJ databases">
        <title>Genome sequences of six Lactobacillus spp. isolated from bumble bee guts.</title>
        <authorList>
            <person name="Motta E.V.S."/>
            <person name="Moran N.A."/>
        </authorList>
    </citation>
    <scope>NUCLEOTIDE SEQUENCE [LARGE SCALE GENOMIC DNA]</scope>
    <source>
        <strain evidence="6 7">BI-1.1</strain>
    </source>
</reference>
<evidence type="ECO:0000256" key="2">
    <source>
        <dbReference type="ARBA" id="ARBA00023015"/>
    </source>
</evidence>
<keyword evidence="7" id="KW-1185">Reference proteome</keyword>
<evidence type="ECO:0000259" key="5">
    <source>
        <dbReference type="PROSITE" id="PS51372"/>
    </source>
</evidence>
<dbReference type="SUPFAM" id="SSF63520">
    <property type="entry name" value="PTS-regulatory domain, PRD"/>
    <property type="match status" value="2"/>
</dbReference>
<organism evidence="6 7">
    <name type="scientific">Bombilactobacillus bombi</name>
    <dbReference type="NCBI Taxonomy" id="1303590"/>
    <lineage>
        <taxon>Bacteria</taxon>
        <taxon>Bacillati</taxon>
        <taxon>Bacillota</taxon>
        <taxon>Bacilli</taxon>
        <taxon>Lactobacillales</taxon>
        <taxon>Lactobacillaceae</taxon>
        <taxon>Bombilactobacillus</taxon>
    </lineage>
</organism>
<dbReference type="PANTHER" id="PTHR30185:SF12">
    <property type="entry name" value="TRANSCRIPTIONAL REGULATOR MANR"/>
    <property type="match status" value="1"/>
</dbReference>
<dbReference type="Proteomes" id="UP000284109">
    <property type="component" value="Unassembled WGS sequence"/>
</dbReference>
<accession>A0A3R6VBM0</accession>
<dbReference type="Pfam" id="PF00874">
    <property type="entry name" value="PRD"/>
    <property type="match status" value="1"/>
</dbReference>
<feature type="domain" description="PRD" evidence="5">
    <location>
        <begin position="275"/>
        <end position="381"/>
    </location>
</feature>
<dbReference type="GO" id="GO:0006355">
    <property type="term" value="P:regulation of DNA-templated transcription"/>
    <property type="evidence" value="ECO:0007669"/>
    <property type="project" value="InterPro"/>
</dbReference>
<dbReference type="Gene3D" id="1.10.10.10">
    <property type="entry name" value="Winged helix-like DNA-binding domain superfamily/Winged helix DNA-binding domain"/>
    <property type="match status" value="1"/>
</dbReference>
<dbReference type="InterPro" id="IPR036634">
    <property type="entry name" value="PRD_sf"/>
</dbReference>
<dbReference type="InterPro" id="IPR036388">
    <property type="entry name" value="WH-like_DNA-bd_sf"/>
</dbReference>
<evidence type="ECO:0000313" key="7">
    <source>
        <dbReference type="Proteomes" id="UP000284109"/>
    </source>
</evidence>
<dbReference type="Gene3D" id="1.10.1790.10">
    <property type="entry name" value="PRD domain"/>
    <property type="match status" value="1"/>
</dbReference>
<evidence type="ECO:0000313" key="6">
    <source>
        <dbReference type="EMBL" id="RHW52332.1"/>
    </source>
</evidence>
<keyword evidence="4" id="KW-0804">Transcription</keyword>
<name>A0A3R6VBM0_9LACO</name>
<keyword evidence="3" id="KW-0010">Activator</keyword>
<dbReference type="InterPro" id="IPR050661">
    <property type="entry name" value="BglG_antiterminators"/>
</dbReference>
<dbReference type="PROSITE" id="PS51372">
    <property type="entry name" value="PRD_2"/>
    <property type="match status" value="2"/>
</dbReference>
<dbReference type="AlphaFoldDB" id="A0A3R6VBM0"/>
<comment type="caution">
    <text evidence="6">The sequence shown here is derived from an EMBL/GenBank/DDBJ whole genome shotgun (WGS) entry which is preliminary data.</text>
</comment>
<gene>
    <name evidence="6" type="ORF">DS831_03125</name>
</gene>
<proteinExistence type="predicted"/>
<dbReference type="RefSeq" id="WP_118900268.1">
    <property type="nucleotide sequence ID" value="NZ_QOCR01000001.1"/>
</dbReference>
<keyword evidence="1" id="KW-0677">Repeat</keyword>